<dbReference type="InterPro" id="IPR004927">
    <property type="entry name" value="MerB"/>
</dbReference>
<evidence type="ECO:0000313" key="1">
    <source>
        <dbReference type="EMBL" id="MFC7316724.1"/>
    </source>
</evidence>
<dbReference type="EMBL" id="JBHTBF010000002">
    <property type="protein sequence ID" value="MFC7316724.1"/>
    <property type="molecule type" value="Genomic_DNA"/>
</dbReference>
<dbReference type="InterPro" id="IPR053717">
    <property type="entry name" value="MerB_lyase_sf"/>
</dbReference>
<dbReference type="AlphaFoldDB" id="A0ABD6A7Z0"/>
<evidence type="ECO:0000313" key="2">
    <source>
        <dbReference type="Proteomes" id="UP001596547"/>
    </source>
</evidence>
<name>A0ABD6A7Z0_9EURY</name>
<sequence length="197" mass="21505">MNRSTTESECLGPDIPKPLGTQLKLVLGLDSRPQTFSDWVDALAYIAERNDIEVGIDMLCTTEESPHKARFDGGTEYYQCVLDPIIVPFLAEGVDTVEIETQSPVSEKTIELTVTETGVEASPTDAVFSFGVDANVEGPPEHGVNPIFAYGIFCPYGNAFASYEEYEEWADGVDAITMATDMDTAIEWARAIGRVAH</sequence>
<dbReference type="Proteomes" id="UP001596547">
    <property type="component" value="Unassembled WGS sequence"/>
</dbReference>
<proteinExistence type="predicted"/>
<dbReference type="RefSeq" id="WP_276304013.1">
    <property type="nucleotide sequence ID" value="NZ_CP119992.1"/>
</dbReference>
<keyword evidence="1" id="KW-0456">Lyase</keyword>
<protein>
    <submittedName>
        <fullName evidence="1">Organomercurial lyase</fullName>
        <ecNumber evidence="1">4.99.1.2</ecNumber>
    </submittedName>
</protein>
<keyword evidence="2" id="KW-1185">Reference proteome</keyword>
<gene>
    <name evidence="1" type="primary">merB</name>
    <name evidence="1" type="ORF">ACFQPE_07950</name>
</gene>
<dbReference type="Pfam" id="PF03243">
    <property type="entry name" value="MerB"/>
    <property type="match status" value="1"/>
</dbReference>
<dbReference type="SUPFAM" id="SSF160387">
    <property type="entry name" value="NosL/MerB-like"/>
    <property type="match status" value="1"/>
</dbReference>
<reference evidence="1 2" key="1">
    <citation type="journal article" date="2019" name="Int. J. Syst. Evol. Microbiol.">
        <title>The Global Catalogue of Microorganisms (GCM) 10K type strain sequencing project: providing services to taxonomists for standard genome sequencing and annotation.</title>
        <authorList>
            <consortium name="The Broad Institute Genomics Platform"/>
            <consortium name="The Broad Institute Genome Sequencing Center for Infectious Disease"/>
            <person name="Wu L."/>
            <person name="Ma J."/>
        </authorList>
    </citation>
    <scope>NUCLEOTIDE SEQUENCE [LARGE SCALE GENOMIC DNA]</scope>
    <source>
        <strain evidence="1 2">PSR21</strain>
    </source>
</reference>
<dbReference type="GeneID" id="79316626"/>
<accession>A0ABD6A7Z0</accession>
<organism evidence="1 2">
    <name type="scientific">Halomarina halobia</name>
    <dbReference type="NCBI Taxonomy" id="3033386"/>
    <lineage>
        <taxon>Archaea</taxon>
        <taxon>Methanobacteriati</taxon>
        <taxon>Methanobacteriota</taxon>
        <taxon>Stenosarchaea group</taxon>
        <taxon>Halobacteria</taxon>
        <taxon>Halobacteriales</taxon>
        <taxon>Natronomonadaceae</taxon>
        <taxon>Halomarina</taxon>
    </lineage>
</organism>
<dbReference type="EC" id="4.99.1.2" evidence="1"/>
<dbReference type="Gene3D" id="3.30.450.410">
    <property type="match status" value="1"/>
</dbReference>
<dbReference type="GO" id="GO:0018836">
    <property type="term" value="F:alkylmercury lyase activity"/>
    <property type="evidence" value="ECO:0007669"/>
    <property type="project" value="UniProtKB-EC"/>
</dbReference>
<comment type="caution">
    <text evidence="1">The sequence shown here is derived from an EMBL/GenBank/DDBJ whole genome shotgun (WGS) entry which is preliminary data.</text>
</comment>